<gene>
    <name evidence="7" type="ORF">ILEXP_LOCUS10409</name>
</gene>
<name>A0ABC8RI65_9AQUA</name>
<keyword evidence="2 5" id="KW-0378">Hydrolase</keyword>
<dbReference type="InterPro" id="IPR033556">
    <property type="entry name" value="PLA"/>
</dbReference>
<comment type="similarity">
    <text evidence="1 5">Belongs to the AB hydrolase superfamily. Lipase family.</text>
</comment>
<proteinExistence type="inferred from homology"/>
<organism evidence="7 8">
    <name type="scientific">Ilex paraguariensis</name>
    <name type="common">yerba mate</name>
    <dbReference type="NCBI Taxonomy" id="185542"/>
    <lineage>
        <taxon>Eukaryota</taxon>
        <taxon>Viridiplantae</taxon>
        <taxon>Streptophyta</taxon>
        <taxon>Embryophyta</taxon>
        <taxon>Tracheophyta</taxon>
        <taxon>Spermatophyta</taxon>
        <taxon>Magnoliopsida</taxon>
        <taxon>eudicotyledons</taxon>
        <taxon>Gunneridae</taxon>
        <taxon>Pentapetalae</taxon>
        <taxon>asterids</taxon>
        <taxon>campanulids</taxon>
        <taxon>Aquifoliales</taxon>
        <taxon>Aquifoliaceae</taxon>
        <taxon>Ilex</taxon>
    </lineage>
</organism>
<comment type="function">
    <text evidence="5">Acylhydrolase that catalyzes the hydrolysis of phospholipids at the sn-1 position.</text>
</comment>
<evidence type="ECO:0000313" key="7">
    <source>
        <dbReference type="EMBL" id="CAK9142719.1"/>
    </source>
</evidence>
<keyword evidence="3 5" id="KW-0442">Lipid degradation</keyword>
<keyword evidence="8" id="KW-1185">Reference proteome</keyword>
<dbReference type="AlphaFoldDB" id="A0ABC8RI65"/>
<dbReference type="PANTHER" id="PTHR31828">
    <property type="entry name" value="PHOSPHOLIPASE A1-IIGAMMA"/>
    <property type="match status" value="1"/>
</dbReference>
<keyword evidence="4 5" id="KW-0443">Lipid metabolism</keyword>
<evidence type="ECO:0000256" key="1">
    <source>
        <dbReference type="ARBA" id="ARBA00010701"/>
    </source>
</evidence>
<accession>A0ABC8RI65</accession>
<dbReference type="PANTHER" id="PTHR31828:SF1">
    <property type="entry name" value="PHOSPHOLIPASE A1-IIGAMMA"/>
    <property type="match status" value="1"/>
</dbReference>
<dbReference type="EMBL" id="CAUOFW020001247">
    <property type="protein sequence ID" value="CAK9142719.1"/>
    <property type="molecule type" value="Genomic_DNA"/>
</dbReference>
<dbReference type="GO" id="GO:0005737">
    <property type="term" value="C:cytoplasm"/>
    <property type="evidence" value="ECO:0007669"/>
    <property type="project" value="UniProtKB-ARBA"/>
</dbReference>
<dbReference type="FunFam" id="3.40.50.1820:FF:000065">
    <property type="entry name" value="Phospholipase A1-II 3"/>
    <property type="match status" value="1"/>
</dbReference>
<dbReference type="GO" id="GO:0008970">
    <property type="term" value="F:phospholipase A1 activity"/>
    <property type="evidence" value="ECO:0007669"/>
    <property type="project" value="UniProtKB-UniRule"/>
</dbReference>
<dbReference type="EC" id="3.1.1.-" evidence="5"/>
<evidence type="ECO:0000256" key="5">
    <source>
        <dbReference type="RuleBase" id="RU367093"/>
    </source>
</evidence>
<protein>
    <recommendedName>
        <fullName evidence="5">Phospholipase A1</fullName>
        <ecNumber evidence="5">3.1.1.-</ecNumber>
    </recommendedName>
</protein>
<dbReference type="SUPFAM" id="SSF53474">
    <property type="entry name" value="alpha/beta-Hydrolases"/>
    <property type="match status" value="1"/>
</dbReference>
<feature type="domain" description="Fungal lipase-type" evidence="6">
    <location>
        <begin position="160"/>
        <end position="311"/>
    </location>
</feature>
<dbReference type="CDD" id="cd00519">
    <property type="entry name" value="Lipase_3"/>
    <property type="match status" value="1"/>
</dbReference>
<sequence length="424" mass="47656">MALGEERVCSGFGTMGYVGIELLKMMNGIAKRWKQLSGRDHWKNLLDPLDIDLRKYLIHYGERASSTYDTFNMEILSKYAGSSRYAKRNLFDNVGLEKGNPYKYKVVKYFYATSQIGLPDAFMLKSSAENPWSTDTNWIGYVAVATEEGKVALGRRDILIAWRGTIKLQEWQKDFDFPLVSASKLLGKACGANVHKGFLSIYTSNDPHSPYCKVSARDQVLSQVKQLVDQYKNEDISITLTGHSLGAALATLNAVDIVFNGINKSCPVTVFGYGCPQVGDIFFQNIFHSMDDLRLLRIRNAPDVVPFCPGLVGYTEVGEQLVMDSRKSNFLKFPGDISSWHNMEAGYLHTIAGTQGIIGGFHLEVKRDISLVNKMSYALNDKYLVPGFWWIEKNRGMVQMDDGSWKLDDHERDDDGGLSNTLEI</sequence>
<dbReference type="GO" id="GO:0016042">
    <property type="term" value="P:lipid catabolic process"/>
    <property type="evidence" value="ECO:0007669"/>
    <property type="project" value="UniProtKB-UniRule"/>
</dbReference>
<dbReference type="Proteomes" id="UP001642360">
    <property type="component" value="Unassembled WGS sequence"/>
</dbReference>
<dbReference type="Pfam" id="PF01764">
    <property type="entry name" value="Lipase_3"/>
    <property type="match status" value="1"/>
</dbReference>
<evidence type="ECO:0000259" key="6">
    <source>
        <dbReference type="Pfam" id="PF01764"/>
    </source>
</evidence>
<dbReference type="InterPro" id="IPR029058">
    <property type="entry name" value="AB_hydrolase_fold"/>
</dbReference>
<comment type="caution">
    <text evidence="7">The sequence shown here is derived from an EMBL/GenBank/DDBJ whole genome shotgun (WGS) entry which is preliminary data.</text>
</comment>
<evidence type="ECO:0000256" key="3">
    <source>
        <dbReference type="ARBA" id="ARBA00022963"/>
    </source>
</evidence>
<dbReference type="InterPro" id="IPR002921">
    <property type="entry name" value="Fungal_lipase-type"/>
</dbReference>
<dbReference type="Gene3D" id="3.40.50.1820">
    <property type="entry name" value="alpha/beta hydrolase"/>
    <property type="match status" value="1"/>
</dbReference>
<evidence type="ECO:0000256" key="4">
    <source>
        <dbReference type="ARBA" id="ARBA00023098"/>
    </source>
</evidence>
<evidence type="ECO:0000313" key="8">
    <source>
        <dbReference type="Proteomes" id="UP001642360"/>
    </source>
</evidence>
<evidence type="ECO:0000256" key="2">
    <source>
        <dbReference type="ARBA" id="ARBA00022801"/>
    </source>
</evidence>
<reference evidence="7 8" key="1">
    <citation type="submission" date="2024-02" db="EMBL/GenBank/DDBJ databases">
        <authorList>
            <person name="Vignale AGUSTIN F."/>
            <person name="Sosa J E."/>
            <person name="Modenutti C."/>
        </authorList>
    </citation>
    <scope>NUCLEOTIDE SEQUENCE [LARGE SCALE GENOMIC DNA]</scope>
</reference>